<gene>
    <name evidence="2" type="ORF">SASPL_114991</name>
</gene>
<keyword evidence="3" id="KW-1185">Reference proteome</keyword>
<reference evidence="2" key="2">
    <citation type="submission" date="2020-08" db="EMBL/GenBank/DDBJ databases">
        <title>Plant Genome Project.</title>
        <authorList>
            <person name="Zhang R.-G."/>
        </authorList>
    </citation>
    <scope>NUCLEOTIDE SEQUENCE</scope>
    <source>
        <strain evidence="2">Huo1</strain>
        <tissue evidence="2">Leaf</tissue>
    </source>
</reference>
<name>A0A8X9A177_SALSN</name>
<proteinExistence type="predicted"/>
<evidence type="ECO:0000256" key="1">
    <source>
        <dbReference type="SAM" id="MobiDB-lite"/>
    </source>
</evidence>
<feature type="compositionally biased region" description="Basic and acidic residues" evidence="1">
    <location>
        <begin position="171"/>
        <end position="188"/>
    </location>
</feature>
<comment type="caution">
    <text evidence="2">The sequence shown here is derived from an EMBL/GenBank/DDBJ whole genome shotgun (WGS) entry which is preliminary data.</text>
</comment>
<reference evidence="2" key="1">
    <citation type="submission" date="2018-01" db="EMBL/GenBank/DDBJ databases">
        <authorList>
            <person name="Mao J.F."/>
        </authorList>
    </citation>
    <scope>NUCLEOTIDE SEQUENCE</scope>
    <source>
        <strain evidence="2">Huo1</strain>
        <tissue evidence="2">Leaf</tissue>
    </source>
</reference>
<dbReference type="Proteomes" id="UP000298416">
    <property type="component" value="Unassembled WGS sequence"/>
</dbReference>
<dbReference type="AlphaFoldDB" id="A0A8X9A177"/>
<evidence type="ECO:0000313" key="2">
    <source>
        <dbReference type="EMBL" id="KAG6424573.1"/>
    </source>
</evidence>
<dbReference type="EMBL" id="PNBA02000005">
    <property type="protein sequence ID" value="KAG6424573.1"/>
    <property type="molecule type" value="Genomic_DNA"/>
</dbReference>
<accession>A0A8X9A177</accession>
<organism evidence="2">
    <name type="scientific">Salvia splendens</name>
    <name type="common">Scarlet sage</name>
    <dbReference type="NCBI Taxonomy" id="180675"/>
    <lineage>
        <taxon>Eukaryota</taxon>
        <taxon>Viridiplantae</taxon>
        <taxon>Streptophyta</taxon>
        <taxon>Embryophyta</taxon>
        <taxon>Tracheophyta</taxon>
        <taxon>Spermatophyta</taxon>
        <taxon>Magnoliopsida</taxon>
        <taxon>eudicotyledons</taxon>
        <taxon>Gunneridae</taxon>
        <taxon>Pentapetalae</taxon>
        <taxon>asterids</taxon>
        <taxon>lamiids</taxon>
        <taxon>Lamiales</taxon>
        <taxon>Lamiaceae</taxon>
        <taxon>Nepetoideae</taxon>
        <taxon>Mentheae</taxon>
        <taxon>Salviinae</taxon>
        <taxon>Salvia</taxon>
        <taxon>Salvia subgen. Calosphace</taxon>
        <taxon>core Calosphace</taxon>
    </lineage>
</organism>
<sequence length="327" mass="34892">MVQLGKESPVKEAKDTYLSPSMKWVFRPPNARRKMKKSATPHPEKVGDNAKRYASVSLMETGRARKKIVFELEEFAAGINGGIVIHAGEEKVWLGTSRKLWPEPSRQPSPNLGWRSMCMAVAARVAAMDVDTPPNGNGASMLSEPSILAATFTEKPSCVLASETCDLHLGKPNLEFKSDAGTPTKEEEANVDGEVELGGKPPASTQPDELTLVEGSVAAPFGMPPAPDPAPELAANQPAEAETHPYEPALHGKSEDPSVELESGGEPKLATVTLDTGHDMEIGTAGSWVHKASYLEKLLKGNNVATVLFEKANAEVIDSGGTLTNFT</sequence>
<feature type="region of interest" description="Disordered" evidence="1">
    <location>
        <begin position="171"/>
        <end position="208"/>
    </location>
</feature>
<evidence type="ECO:0000313" key="3">
    <source>
        <dbReference type="Proteomes" id="UP000298416"/>
    </source>
</evidence>
<protein>
    <submittedName>
        <fullName evidence="2">Uncharacterized protein</fullName>
    </submittedName>
</protein>
<feature type="region of interest" description="Disordered" evidence="1">
    <location>
        <begin position="221"/>
        <end position="240"/>
    </location>
</feature>